<evidence type="ECO:0000313" key="5">
    <source>
        <dbReference type="Proteomes" id="UP000077098"/>
    </source>
</evidence>
<evidence type="ECO:0000259" key="3">
    <source>
        <dbReference type="Pfam" id="PF17806"/>
    </source>
</evidence>
<dbReference type="PANTHER" id="PTHR42949:SF3">
    <property type="entry name" value="ANAEROBIC GLYCEROL-3-PHOSPHATE DEHYDROGENASE SUBUNIT B"/>
    <property type="match status" value="1"/>
</dbReference>
<dbReference type="Gene3D" id="1.10.10.1100">
    <property type="entry name" value="BFD-like [2Fe-2S]-binding domain"/>
    <property type="match status" value="1"/>
</dbReference>
<dbReference type="RefSeq" id="WP_063947503.1">
    <property type="nucleotide sequence ID" value="NZ_LXPS01000004.1"/>
</dbReference>
<sequence>MSVCHLTRVGSFEEVYDLLIVGAGPAGLSAAITASELGLKVLLCDENASPGGQIYRGVTEASSAQKARLGRDYAAGAKLVARFLGSSSSYAPRTAVWSVLPLGAGAREGNGLEVGISLDGAARLIMVQNVILATGALERPFPIPGWTLPGVMTAGAAQIALKTSGLVPNGRTILAGTGPLLYLLASQLIDAGAPIATLIDTTPAGNRRRALSYVIDFARSPYGMKGLRLFSKVHRHVRVIHGAHTLAARGRDRLDEVVITHPGGTERLAVGLLLLHQGVVPNLNLSLATGCNYGWDETPATFTPDIDEWRMTSIPGVFIAGDAGGIVGAVASASQGEIAGLSVATRMGRLTEAQRDALAVPVRARLKNALRGRAFIDTLFRPAKAFRIPVHSDTIVCRCEEVTAGGIRDAASLGVVGPNQMKAFLRCGMGPCQGRLCGLTVTEILAEEHGISPADVGYYRLRAPVKPVALKELAALPKTDAAVMAVTGFVEKQG</sequence>
<feature type="domain" description="SoxA A3" evidence="3">
    <location>
        <begin position="396"/>
        <end position="475"/>
    </location>
</feature>
<dbReference type="PIRSF" id="PIRSF037495">
    <property type="entry name" value="Opine_OX_OoxA/HcnB"/>
    <property type="match status" value="1"/>
</dbReference>
<dbReference type="Proteomes" id="UP000077098">
    <property type="component" value="Unassembled WGS sequence"/>
</dbReference>
<dbReference type="Pfam" id="PF07992">
    <property type="entry name" value="Pyr_redox_2"/>
    <property type="match status" value="1"/>
</dbReference>
<protein>
    <submittedName>
        <fullName evidence="4">FAD/NAD(P)-binding oxidoreductase</fullName>
    </submittedName>
</protein>
<dbReference type="AlphaFoldDB" id="A0A176XGX0"/>
<accession>A0A176XGX0</accession>
<dbReference type="InterPro" id="IPR051691">
    <property type="entry name" value="Metab_Enz_Cyan_OpOx_G3PDH"/>
</dbReference>
<dbReference type="Gene3D" id="3.50.50.60">
    <property type="entry name" value="FAD/NAD(P)-binding domain"/>
    <property type="match status" value="3"/>
</dbReference>
<dbReference type="PRINTS" id="PR00368">
    <property type="entry name" value="FADPNR"/>
</dbReference>
<dbReference type="Pfam" id="PF17806">
    <property type="entry name" value="SO_alpha_A3"/>
    <property type="match status" value="1"/>
</dbReference>
<name>A0A176XGX0_AGRTU</name>
<evidence type="ECO:0000256" key="1">
    <source>
        <dbReference type="ARBA" id="ARBA00023002"/>
    </source>
</evidence>
<dbReference type="PRINTS" id="PR00469">
    <property type="entry name" value="PNDRDTASEII"/>
</dbReference>
<reference evidence="4 5" key="1">
    <citation type="submission" date="2016-05" db="EMBL/GenBank/DDBJ databases">
        <authorList>
            <person name="Lavstsen T."/>
            <person name="Jespersen J.S."/>
        </authorList>
    </citation>
    <scope>NUCLEOTIDE SEQUENCE [LARGE SCALE GENOMIC DNA]</scope>
    <source>
        <strain evidence="4 5">KCJ1736</strain>
    </source>
</reference>
<feature type="domain" description="FAD/NAD(P)-binding" evidence="2">
    <location>
        <begin position="16"/>
        <end position="335"/>
    </location>
</feature>
<dbReference type="InterPro" id="IPR041854">
    <property type="entry name" value="BFD-like_2Fe2S-bd_dom_sf"/>
</dbReference>
<dbReference type="EMBL" id="LXPS01000004">
    <property type="protein sequence ID" value="OAE48893.1"/>
    <property type="molecule type" value="Genomic_DNA"/>
</dbReference>
<dbReference type="SUPFAM" id="SSF51905">
    <property type="entry name" value="FAD/NAD(P)-binding domain"/>
    <property type="match status" value="1"/>
</dbReference>
<dbReference type="CDD" id="cd19946">
    <property type="entry name" value="GlpA-like_Fer2_BFD-like"/>
    <property type="match status" value="1"/>
</dbReference>
<dbReference type="InterPro" id="IPR023753">
    <property type="entry name" value="FAD/NAD-binding_dom"/>
</dbReference>
<organism evidence="4 5">
    <name type="scientific">Agrobacterium tumefaciens</name>
    <dbReference type="NCBI Taxonomy" id="358"/>
    <lineage>
        <taxon>Bacteria</taxon>
        <taxon>Pseudomonadati</taxon>
        <taxon>Pseudomonadota</taxon>
        <taxon>Alphaproteobacteria</taxon>
        <taxon>Hyphomicrobiales</taxon>
        <taxon>Rhizobiaceae</taxon>
        <taxon>Rhizobium/Agrobacterium group</taxon>
        <taxon>Agrobacterium</taxon>
        <taxon>Agrobacterium tumefaciens complex</taxon>
    </lineage>
</organism>
<proteinExistence type="predicted"/>
<gene>
    <name evidence="4" type="ORF">A7J57_20285</name>
</gene>
<dbReference type="InterPro" id="IPR041117">
    <property type="entry name" value="SoxA_A3"/>
</dbReference>
<evidence type="ECO:0000259" key="2">
    <source>
        <dbReference type="Pfam" id="PF07992"/>
    </source>
</evidence>
<dbReference type="InterPro" id="IPR036188">
    <property type="entry name" value="FAD/NAD-bd_sf"/>
</dbReference>
<dbReference type="GO" id="GO:0016491">
    <property type="term" value="F:oxidoreductase activity"/>
    <property type="evidence" value="ECO:0007669"/>
    <property type="project" value="UniProtKB-KW"/>
</dbReference>
<dbReference type="InterPro" id="IPR017224">
    <property type="entry name" value="Opine_Oxase_asu/HCN_bsu"/>
</dbReference>
<dbReference type="PANTHER" id="PTHR42949">
    <property type="entry name" value="ANAEROBIC GLYCEROL-3-PHOSPHATE DEHYDROGENASE SUBUNIT B"/>
    <property type="match status" value="1"/>
</dbReference>
<keyword evidence="1" id="KW-0560">Oxidoreductase</keyword>
<comment type="caution">
    <text evidence="4">The sequence shown here is derived from an EMBL/GenBank/DDBJ whole genome shotgun (WGS) entry which is preliminary data.</text>
</comment>
<evidence type="ECO:0000313" key="4">
    <source>
        <dbReference type="EMBL" id="OAE48893.1"/>
    </source>
</evidence>